<dbReference type="RefSeq" id="XP_071919068.1">
    <property type="nucleotide sequence ID" value="XM_072062967.1"/>
</dbReference>
<evidence type="ECO:0000313" key="1">
    <source>
        <dbReference type="Proteomes" id="UP001652660"/>
    </source>
</evidence>
<dbReference type="GeneID" id="113705440"/>
<reference evidence="2" key="1">
    <citation type="submission" date="2025-08" db="UniProtKB">
        <authorList>
            <consortium name="RefSeq"/>
        </authorList>
    </citation>
    <scope>IDENTIFICATION</scope>
    <source>
        <tissue evidence="2">Leaves</tissue>
    </source>
</reference>
<keyword evidence="1" id="KW-1185">Reference proteome</keyword>
<organism evidence="1 2">
    <name type="scientific">Coffea arabica</name>
    <name type="common">Arabian coffee</name>
    <dbReference type="NCBI Taxonomy" id="13443"/>
    <lineage>
        <taxon>Eukaryota</taxon>
        <taxon>Viridiplantae</taxon>
        <taxon>Streptophyta</taxon>
        <taxon>Embryophyta</taxon>
        <taxon>Tracheophyta</taxon>
        <taxon>Spermatophyta</taxon>
        <taxon>Magnoliopsida</taxon>
        <taxon>eudicotyledons</taxon>
        <taxon>Gunneridae</taxon>
        <taxon>Pentapetalae</taxon>
        <taxon>asterids</taxon>
        <taxon>lamiids</taxon>
        <taxon>Gentianales</taxon>
        <taxon>Rubiaceae</taxon>
        <taxon>Ixoroideae</taxon>
        <taxon>Gardenieae complex</taxon>
        <taxon>Bertiereae - Coffeeae clade</taxon>
        <taxon>Coffeeae</taxon>
        <taxon>Coffea</taxon>
    </lineage>
</organism>
<name>A0ABM4VHR0_COFAR</name>
<gene>
    <name evidence="2" type="primary">LOC113705440</name>
</gene>
<sequence>MKFEFMLSQCLEPSCQTQMTQLTKGVSRREWTPQTIHHPQQLAGSKVRTRDLRLHLQQPQPPDQAPEGWFLKLEKWTMHLGAVASPRKLECFYFTTLQKLEGLEFFLIMS</sequence>
<proteinExistence type="predicted"/>
<evidence type="ECO:0000313" key="2">
    <source>
        <dbReference type="RefSeq" id="XP_071919068.1"/>
    </source>
</evidence>
<dbReference type="Proteomes" id="UP001652660">
    <property type="component" value="Chromosome 8c"/>
</dbReference>
<protein>
    <submittedName>
        <fullName evidence="2">Uncharacterized protein</fullName>
    </submittedName>
</protein>
<accession>A0ABM4VHR0</accession>